<name>A0A848GBL9_9RHOO</name>
<dbReference type="InterPro" id="IPR027417">
    <property type="entry name" value="P-loop_NTPase"/>
</dbReference>
<organism evidence="19 20">
    <name type="scientific">Zoogloea dura</name>
    <dbReference type="NCBI Taxonomy" id="2728840"/>
    <lineage>
        <taxon>Bacteria</taxon>
        <taxon>Pseudomonadati</taxon>
        <taxon>Pseudomonadota</taxon>
        <taxon>Betaproteobacteria</taxon>
        <taxon>Rhodocyclales</taxon>
        <taxon>Zoogloeaceae</taxon>
        <taxon>Zoogloea</taxon>
    </lineage>
</organism>
<feature type="region of interest" description="Disordered" evidence="14">
    <location>
        <begin position="700"/>
        <end position="723"/>
    </location>
</feature>
<dbReference type="SUPFAM" id="SSF90123">
    <property type="entry name" value="ABC transporter transmembrane region"/>
    <property type="match status" value="1"/>
</dbReference>
<dbReference type="PROSITE" id="PS00211">
    <property type="entry name" value="ABC_TRANSPORTER_1"/>
    <property type="match status" value="1"/>
</dbReference>
<feature type="transmembrane region" description="Helical" evidence="15">
    <location>
        <begin position="162"/>
        <end position="180"/>
    </location>
</feature>
<reference evidence="19 20" key="1">
    <citation type="submission" date="2020-04" db="EMBL/GenBank/DDBJ databases">
        <title>Zoogloea sp. G-4-1-14 isolated from soil.</title>
        <authorList>
            <person name="Dahal R.H."/>
        </authorList>
    </citation>
    <scope>NUCLEOTIDE SEQUENCE [LARGE SCALE GENOMIC DNA]</scope>
    <source>
        <strain evidence="19 20">G-4-1-14</strain>
    </source>
</reference>
<dbReference type="GO" id="GO:0031640">
    <property type="term" value="P:killing of cells of another organism"/>
    <property type="evidence" value="ECO:0007669"/>
    <property type="project" value="UniProtKB-KW"/>
</dbReference>
<dbReference type="Gene3D" id="3.90.70.10">
    <property type="entry name" value="Cysteine proteinases"/>
    <property type="match status" value="1"/>
</dbReference>
<dbReference type="PROSITE" id="PS50929">
    <property type="entry name" value="ABC_TM1F"/>
    <property type="match status" value="1"/>
</dbReference>
<dbReference type="Pfam" id="PF00664">
    <property type="entry name" value="ABC_membrane"/>
    <property type="match status" value="1"/>
</dbReference>
<dbReference type="InterPro" id="IPR005074">
    <property type="entry name" value="Peptidase_C39"/>
</dbReference>
<dbReference type="FunFam" id="3.40.50.300:FF:000299">
    <property type="entry name" value="ABC transporter ATP-binding protein/permease"/>
    <property type="match status" value="1"/>
</dbReference>
<dbReference type="CDD" id="cd18587">
    <property type="entry name" value="ABC_6TM_LapB_like"/>
    <property type="match status" value="1"/>
</dbReference>
<dbReference type="GO" id="GO:0006508">
    <property type="term" value="P:proteolysis"/>
    <property type="evidence" value="ECO:0007669"/>
    <property type="project" value="InterPro"/>
</dbReference>
<dbReference type="Pfam" id="PF00005">
    <property type="entry name" value="ABC_tran"/>
    <property type="match status" value="1"/>
</dbReference>
<evidence type="ECO:0000256" key="6">
    <source>
        <dbReference type="ARBA" id="ARBA00022741"/>
    </source>
</evidence>
<evidence type="ECO:0000256" key="11">
    <source>
        <dbReference type="ARBA" id="ARBA00055355"/>
    </source>
</evidence>
<dbReference type="GO" id="GO:0008233">
    <property type="term" value="F:peptidase activity"/>
    <property type="evidence" value="ECO:0007669"/>
    <property type="project" value="InterPro"/>
</dbReference>
<dbReference type="PANTHER" id="PTHR43394:SF1">
    <property type="entry name" value="ATP-BINDING CASSETTE SUB-FAMILY B MEMBER 10, MITOCHONDRIAL"/>
    <property type="match status" value="1"/>
</dbReference>
<dbReference type="RefSeq" id="WP_169148291.1">
    <property type="nucleotide sequence ID" value="NZ_JABBGA010000035.1"/>
</dbReference>
<proteinExistence type="inferred from homology"/>
<dbReference type="EMBL" id="JABBGA010000035">
    <property type="protein sequence ID" value="NML28770.1"/>
    <property type="molecule type" value="Genomic_DNA"/>
</dbReference>
<accession>A0A848GBL9</accession>
<dbReference type="InterPro" id="IPR017871">
    <property type="entry name" value="ABC_transporter-like_CS"/>
</dbReference>
<comment type="similarity">
    <text evidence="12">Belongs to the ABC transporter superfamily. Cyclolysin exporter (TC 3.A.1.109.2) family.</text>
</comment>
<dbReference type="InterPro" id="IPR003439">
    <property type="entry name" value="ABC_transporter-like_ATP-bd"/>
</dbReference>
<feature type="transmembrane region" description="Helical" evidence="15">
    <location>
        <begin position="300"/>
        <end position="319"/>
    </location>
</feature>
<evidence type="ECO:0000256" key="2">
    <source>
        <dbReference type="ARBA" id="ARBA00022448"/>
    </source>
</evidence>
<feature type="transmembrane region" description="Helical" evidence="15">
    <location>
        <begin position="200"/>
        <end position="220"/>
    </location>
</feature>
<evidence type="ECO:0000259" key="16">
    <source>
        <dbReference type="PROSITE" id="PS50893"/>
    </source>
</evidence>
<keyword evidence="5" id="KW-0354">Hemolysis</keyword>
<evidence type="ECO:0000256" key="9">
    <source>
        <dbReference type="ARBA" id="ARBA00022989"/>
    </source>
</evidence>
<dbReference type="InterPro" id="IPR011527">
    <property type="entry name" value="ABC1_TM_dom"/>
</dbReference>
<keyword evidence="5" id="KW-0204">Cytolysis</keyword>
<dbReference type="InterPro" id="IPR017750">
    <property type="entry name" value="ATPase_T1SS"/>
</dbReference>
<keyword evidence="7" id="KW-0378">Hydrolase</keyword>
<dbReference type="InterPro" id="IPR039421">
    <property type="entry name" value="Type_1_exporter"/>
</dbReference>
<dbReference type="Gene3D" id="3.40.50.300">
    <property type="entry name" value="P-loop containing nucleotide triphosphate hydrolases"/>
    <property type="match status" value="1"/>
</dbReference>
<feature type="compositionally biased region" description="Low complexity" evidence="14">
    <location>
        <begin position="702"/>
        <end position="723"/>
    </location>
</feature>
<dbReference type="PROSITE" id="PS50990">
    <property type="entry name" value="PEPTIDASE_C39"/>
    <property type="match status" value="1"/>
</dbReference>
<evidence type="ECO:0000256" key="4">
    <source>
        <dbReference type="ARBA" id="ARBA00022692"/>
    </source>
</evidence>
<dbReference type="InterPro" id="IPR036640">
    <property type="entry name" value="ABC1_TM_sf"/>
</dbReference>
<feature type="domain" description="Peptidase C39" evidence="18">
    <location>
        <begin position="9"/>
        <end position="130"/>
    </location>
</feature>
<evidence type="ECO:0000256" key="13">
    <source>
        <dbReference type="ARBA" id="ARBA00072252"/>
    </source>
</evidence>
<comment type="caution">
    <text evidence="19">The sequence shown here is derived from an EMBL/GenBank/DDBJ whole genome shotgun (WGS) entry which is preliminary data.</text>
</comment>
<evidence type="ECO:0000256" key="5">
    <source>
        <dbReference type="ARBA" id="ARBA00022735"/>
    </source>
</evidence>
<dbReference type="GO" id="GO:0015421">
    <property type="term" value="F:ABC-type oligopeptide transporter activity"/>
    <property type="evidence" value="ECO:0007669"/>
    <property type="project" value="TreeGrafter"/>
</dbReference>
<dbReference type="GO" id="GO:0005524">
    <property type="term" value="F:ATP binding"/>
    <property type="evidence" value="ECO:0007669"/>
    <property type="project" value="UniProtKB-KW"/>
</dbReference>
<evidence type="ECO:0000256" key="1">
    <source>
        <dbReference type="ARBA" id="ARBA00004651"/>
    </source>
</evidence>
<dbReference type="GO" id="GO:0005886">
    <property type="term" value="C:plasma membrane"/>
    <property type="evidence" value="ECO:0007669"/>
    <property type="project" value="UniProtKB-SubCell"/>
</dbReference>
<sequence length="723" mass="78782">MPESPTFIPGSAPVDGIIDQLMFLAHFFGKRADPVQLLADTPIQSGRIGESHIHECAQRGGLHLSRTDKQPEAFRPSELPALIVVANGEPLVVLKQEGAQFECVQAGICGSVRLDAAAIAQDYPGVAYFVRPRVFFDSRSLLYHLPRPRRWFWDTLLANRSIYGWALLATVMSNLFAAVIPFYTMSVYDRVIPNNALESLWVLTAAVGLVIVFDLVIKLLRSYLLESAARKADIAMSAHVFAHALRLRAAHRPASGGVLANIVRDFESVREFVTSSTLTVLGDLPFMLFFLVLIALVGNWLVLVPALIIPLTIGVSVLIRRPLTRLLGASMQESAQRTAHLFETMHGVDTLKCLGAEAWARRKWEMLTVKISENAVQMREWTAFGSYASLLLTSVATVLIVMFGALLIAEGQLTMGQLIAVSMLAARAITPATQIAALVVRYEQTRQALQALDKVMESPTDEAGDSLHLPRLQGRIDFRDVHFAYPASPPLLKGLSLSIRPGEKVGFIGRIGSGKSTLCRLLLNLYAPDQGAVLVDGLSVGQLEPQSLRRQVGYVPQDVVLFHGDIRENILLGNSQASDAQLLEALRMSCLDETLAQMPNGLGTQVGERGERLSGGQRQAVSIARALVQQPRLLLLDEPSSMMDPGTEARLIENLHSLKDTTLLLVTHRMAMLPLVDRLVVLDQGRVVLDGPRADVLRKLQGAPGSNATSAASTGAPPKEFAA</sequence>
<feature type="domain" description="ABC transmembrane type-1" evidence="17">
    <location>
        <begin position="165"/>
        <end position="444"/>
    </location>
</feature>
<evidence type="ECO:0000256" key="14">
    <source>
        <dbReference type="SAM" id="MobiDB-lite"/>
    </source>
</evidence>
<feature type="transmembrane region" description="Helical" evidence="15">
    <location>
        <begin position="387"/>
        <end position="409"/>
    </location>
</feature>
<evidence type="ECO:0000313" key="19">
    <source>
        <dbReference type="EMBL" id="NML28770.1"/>
    </source>
</evidence>
<dbReference type="SMART" id="SM00382">
    <property type="entry name" value="AAA"/>
    <property type="match status" value="1"/>
</dbReference>
<comment type="function">
    <text evidence="11">Involved in the export of calmodulin-sensitive adenylate cyclase-hemolysin (cyclolysin).</text>
</comment>
<keyword evidence="6" id="KW-0547">Nucleotide-binding</keyword>
<evidence type="ECO:0000256" key="8">
    <source>
        <dbReference type="ARBA" id="ARBA00022840"/>
    </source>
</evidence>
<dbReference type="SUPFAM" id="SSF52540">
    <property type="entry name" value="P-loop containing nucleoside triphosphate hydrolases"/>
    <property type="match status" value="1"/>
</dbReference>
<evidence type="ECO:0000256" key="3">
    <source>
        <dbReference type="ARBA" id="ARBA00022475"/>
    </source>
</evidence>
<keyword evidence="20" id="KW-1185">Reference proteome</keyword>
<dbReference type="Proteomes" id="UP000580043">
    <property type="component" value="Unassembled WGS sequence"/>
</dbReference>
<dbReference type="PROSITE" id="PS50893">
    <property type="entry name" value="ABC_TRANSPORTER_2"/>
    <property type="match status" value="1"/>
</dbReference>
<evidence type="ECO:0000256" key="7">
    <source>
        <dbReference type="ARBA" id="ARBA00022801"/>
    </source>
</evidence>
<evidence type="ECO:0000256" key="12">
    <source>
        <dbReference type="ARBA" id="ARBA00061173"/>
    </source>
</evidence>
<keyword evidence="3" id="KW-1003">Cell membrane</keyword>
<dbReference type="InterPro" id="IPR003593">
    <property type="entry name" value="AAA+_ATPase"/>
</dbReference>
<evidence type="ECO:0000256" key="10">
    <source>
        <dbReference type="ARBA" id="ARBA00023136"/>
    </source>
</evidence>
<keyword evidence="2" id="KW-0813">Transport</keyword>
<evidence type="ECO:0000259" key="18">
    <source>
        <dbReference type="PROSITE" id="PS50990"/>
    </source>
</evidence>
<dbReference type="GO" id="GO:0016887">
    <property type="term" value="F:ATP hydrolysis activity"/>
    <property type="evidence" value="ECO:0007669"/>
    <property type="project" value="InterPro"/>
</dbReference>
<evidence type="ECO:0000256" key="15">
    <source>
        <dbReference type="SAM" id="Phobius"/>
    </source>
</evidence>
<keyword evidence="10 15" id="KW-0472">Membrane</keyword>
<gene>
    <name evidence="19" type="ORF">HHL15_23735</name>
</gene>
<dbReference type="AlphaFoldDB" id="A0A848GBL9"/>
<keyword evidence="8" id="KW-0067">ATP-binding</keyword>
<evidence type="ECO:0000313" key="20">
    <source>
        <dbReference type="Proteomes" id="UP000580043"/>
    </source>
</evidence>
<feature type="domain" description="ABC transporter" evidence="16">
    <location>
        <begin position="476"/>
        <end position="709"/>
    </location>
</feature>
<dbReference type="PANTHER" id="PTHR43394">
    <property type="entry name" value="ATP-DEPENDENT PERMEASE MDL1, MITOCHONDRIAL"/>
    <property type="match status" value="1"/>
</dbReference>
<keyword evidence="9 15" id="KW-1133">Transmembrane helix</keyword>
<dbReference type="Gene3D" id="1.20.1560.10">
    <property type="entry name" value="ABC transporter type 1, transmembrane domain"/>
    <property type="match status" value="1"/>
</dbReference>
<keyword evidence="4 15" id="KW-0812">Transmembrane</keyword>
<evidence type="ECO:0000259" key="17">
    <source>
        <dbReference type="PROSITE" id="PS50929"/>
    </source>
</evidence>
<protein>
    <recommendedName>
        <fullName evidence="13">Cyclolysin secretion/processing ATP-binding protein CyaB</fullName>
    </recommendedName>
</protein>
<dbReference type="NCBIfam" id="TIGR03375">
    <property type="entry name" value="type_I_sec_LssB"/>
    <property type="match status" value="1"/>
</dbReference>
<comment type="subcellular location">
    <subcellularLocation>
        <location evidence="1">Cell membrane</location>
        <topology evidence="1">Multi-pass membrane protein</topology>
    </subcellularLocation>
</comment>